<sequence length="362" mass="39051">MRLPRIKRVHQPLALPGDRILIGLMQQGVAAEIQDGEDGAIARLITLLDGTRTVGEVCAAFAETHPGVDEDSAREVIQDLTDGGFVEDAGAPLPGNLDEAEAARYEPARNFFAWIDTAPRSSPYEIQSKVKDARVGLLGLGGTGSAVAAGLAASGIGALHVADFDTVEESNLTRQLLYTEDDIGLPKVDRAVERLRAMNGHVKVTGDTVKADGPDGIAAMMQDCDLFVLCADEPHPDIMFWTNEAALRTGTPWFVSFYTGPMAVVGGLVPGETGCWACLRRHEDRREFKAHGHSLTEERPNAVIAASANVSGHLCALEVLYYLGGLPTQARGKVFHWNYAMWDHSYFIEIPQDSDCPACGKL</sequence>
<accession>A0A4R4NVM2</accession>
<dbReference type="Gene3D" id="3.90.930.60">
    <property type="match status" value="1"/>
</dbReference>
<dbReference type="InterPro" id="IPR045886">
    <property type="entry name" value="ThiF/MoeB/HesA"/>
</dbReference>
<comment type="caution">
    <text evidence="2">The sequence shown here is derived from an EMBL/GenBank/DDBJ whole genome shotgun (WGS) entry which is preliminary data.</text>
</comment>
<dbReference type="InterPro" id="IPR000594">
    <property type="entry name" value="ThiF_NAD_FAD-bd"/>
</dbReference>
<dbReference type="SUPFAM" id="SSF69572">
    <property type="entry name" value="Activating enzymes of the ubiquitin-like proteins"/>
    <property type="match status" value="1"/>
</dbReference>
<dbReference type="PANTHER" id="PTHR10953:SF102">
    <property type="entry name" value="ADENYLYLTRANSFERASE AND SULFURTRANSFERASE MOCS3"/>
    <property type="match status" value="1"/>
</dbReference>
<gene>
    <name evidence="2" type="ORF">E1284_24950</name>
</gene>
<reference evidence="2 3" key="1">
    <citation type="submission" date="2019-03" db="EMBL/GenBank/DDBJ databases">
        <title>Draft genome sequences of novel Actinobacteria.</title>
        <authorList>
            <person name="Sahin N."/>
            <person name="Ay H."/>
            <person name="Saygin H."/>
        </authorList>
    </citation>
    <scope>NUCLEOTIDE SEQUENCE [LARGE SCALE GENOMIC DNA]</scope>
    <source>
        <strain evidence="2 3">DSM 45347</strain>
    </source>
</reference>
<dbReference type="NCBIfam" id="TIGR03882">
    <property type="entry name" value="cyclo_dehyd_2"/>
    <property type="match status" value="1"/>
</dbReference>
<name>A0A4R4NVM2_9ACTN</name>
<evidence type="ECO:0000313" key="2">
    <source>
        <dbReference type="EMBL" id="TDC12160.1"/>
    </source>
</evidence>
<keyword evidence="3" id="KW-1185">Reference proteome</keyword>
<dbReference type="RefSeq" id="WP_131942563.1">
    <property type="nucleotide sequence ID" value="NZ_BAAAMX010000042.1"/>
</dbReference>
<dbReference type="InterPro" id="IPR022291">
    <property type="entry name" value="Bacteriocin_synth_cyclodeHase"/>
</dbReference>
<dbReference type="GO" id="GO:0005737">
    <property type="term" value="C:cytoplasm"/>
    <property type="evidence" value="ECO:0007669"/>
    <property type="project" value="TreeGrafter"/>
</dbReference>
<protein>
    <submittedName>
        <fullName evidence="2">TOMM leader peptide-binding protein</fullName>
    </submittedName>
</protein>
<feature type="domain" description="THIF-type NAD/FAD binding fold" evidence="1">
    <location>
        <begin position="125"/>
        <end position="343"/>
    </location>
</feature>
<dbReference type="Proteomes" id="UP000295431">
    <property type="component" value="Unassembled WGS sequence"/>
</dbReference>
<proteinExistence type="predicted"/>
<organism evidence="2 3">
    <name type="scientific">Actinomadura bangladeshensis</name>
    <dbReference type="NCBI Taxonomy" id="453573"/>
    <lineage>
        <taxon>Bacteria</taxon>
        <taxon>Bacillati</taxon>
        <taxon>Actinomycetota</taxon>
        <taxon>Actinomycetes</taxon>
        <taxon>Streptosporangiales</taxon>
        <taxon>Thermomonosporaceae</taxon>
        <taxon>Actinomadura</taxon>
    </lineage>
</organism>
<dbReference type="Pfam" id="PF00899">
    <property type="entry name" value="ThiF"/>
    <property type="match status" value="1"/>
</dbReference>
<dbReference type="EMBL" id="SMJW01000142">
    <property type="protein sequence ID" value="TDC12160.1"/>
    <property type="molecule type" value="Genomic_DNA"/>
</dbReference>
<dbReference type="AlphaFoldDB" id="A0A4R4NVM2"/>
<dbReference type="InterPro" id="IPR035985">
    <property type="entry name" value="Ubiquitin-activating_enz"/>
</dbReference>
<dbReference type="OrthoDB" id="9204719at2"/>
<evidence type="ECO:0000259" key="1">
    <source>
        <dbReference type="Pfam" id="PF00899"/>
    </source>
</evidence>
<dbReference type="GO" id="GO:0004792">
    <property type="term" value="F:thiosulfate-cyanide sulfurtransferase activity"/>
    <property type="evidence" value="ECO:0007669"/>
    <property type="project" value="TreeGrafter"/>
</dbReference>
<dbReference type="GO" id="GO:0016779">
    <property type="term" value="F:nucleotidyltransferase activity"/>
    <property type="evidence" value="ECO:0007669"/>
    <property type="project" value="TreeGrafter"/>
</dbReference>
<evidence type="ECO:0000313" key="3">
    <source>
        <dbReference type="Proteomes" id="UP000295431"/>
    </source>
</evidence>
<dbReference type="PANTHER" id="PTHR10953">
    <property type="entry name" value="UBIQUITIN-ACTIVATING ENZYME E1"/>
    <property type="match status" value="1"/>
</dbReference>
<dbReference type="Gene3D" id="3.40.50.720">
    <property type="entry name" value="NAD(P)-binding Rossmann-like Domain"/>
    <property type="match status" value="1"/>
</dbReference>
<dbReference type="GO" id="GO:0008641">
    <property type="term" value="F:ubiquitin-like modifier activating enzyme activity"/>
    <property type="evidence" value="ECO:0007669"/>
    <property type="project" value="InterPro"/>
</dbReference>